<protein>
    <submittedName>
        <fullName evidence="1">4968_t:CDS:1</fullName>
    </submittedName>
</protein>
<name>A0A9N9H7Q4_9GLOM</name>
<dbReference type="OrthoDB" id="10354110at2759"/>
<evidence type="ECO:0000313" key="1">
    <source>
        <dbReference type="EMBL" id="CAG8654976.1"/>
    </source>
</evidence>
<reference evidence="1" key="1">
    <citation type="submission" date="2021-06" db="EMBL/GenBank/DDBJ databases">
        <authorList>
            <person name="Kallberg Y."/>
            <person name="Tangrot J."/>
            <person name="Rosling A."/>
        </authorList>
    </citation>
    <scope>NUCLEOTIDE SEQUENCE</scope>
    <source>
        <strain evidence="1">FL130A</strain>
    </source>
</reference>
<organism evidence="1 2">
    <name type="scientific">Ambispora leptoticha</name>
    <dbReference type="NCBI Taxonomy" id="144679"/>
    <lineage>
        <taxon>Eukaryota</taxon>
        <taxon>Fungi</taxon>
        <taxon>Fungi incertae sedis</taxon>
        <taxon>Mucoromycota</taxon>
        <taxon>Glomeromycotina</taxon>
        <taxon>Glomeromycetes</taxon>
        <taxon>Archaeosporales</taxon>
        <taxon>Ambisporaceae</taxon>
        <taxon>Ambispora</taxon>
    </lineage>
</organism>
<dbReference type="Proteomes" id="UP000789508">
    <property type="component" value="Unassembled WGS sequence"/>
</dbReference>
<feature type="non-terminal residue" evidence="1">
    <location>
        <position position="1"/>
    </location>
</feature>
<evidence type="ECO:0000313" key="2">
    <source>
        <dbReference type="Proteomes" id="UP000789508"/>
    </source>
</evidence>
<comment type="caution">
    <text evidence="1">The sequence shown here is derived from an EMBL/GenBank/DDBJ whole genome shotgun (WGS) entry which is preliminary data.</text>
</comment>
<sequence length="131" mass="14975">MSEDLEDFVSTHEAFENYKIRDGVKNLQIKLGSISMVGRLIMQLWMDLRPIVFKIGAEMRILVVSFTSQPSPNSTVRDNIYNIFPNAFFISPPLQAQHSTAQLNPIGTAWILTKVGVRKSDFGVDNRFFYF</sequence>
<accession>A0A9N9H7Q4</accession>
<proteinExistence type="predicted"/>
<gene>
    <name evidence="1" type="ORF">ALEPTO_LOCUS10141</name>
</gene>
<dbReference type="AlphaFoldDB" id="A0A9N9H7Q4"/>
<keyword evidence="2" id="KW-1185">Reference proteome</keyword>
<dbReference type="EMBL" id="CAJVPS010010017">
    <property type="protein sequence ID" value="CAG8654976.1"/>
    <property type="molecule type" value="Genomic_DNA"/>
</dbReference>